<protein>
    <recommendedName>
        <fullName evidence="5">biotin--[biotin carboxyl-carrier protein] ligase</fullName>
        <ecNumber evidence="5">6.3.4.15</ecNumber>
    </recommendedName>
</protein>
<evidence type="ECO:0000256" key="6">
    <source>
        <dbReference type="ARBA" id="ARBA00047846"/>
    </source>
</evidence>
<keyword evidence="9" id="KW-1185">Reference proteome</keyword>
<evidence type="ECO:0000256" key="2">
    <source>
        <dbReference type="ARBA" id="ARBA00022741"/>
    </source>
</evidence>
<name>A0ABU0FGT5_9HYPH</name>
<dbReference type="Proteomes" id="UP001237448">
    <property type="component" value="Unassembled WGS sequence"/>
</dbReference>
<dbReference type="Pfam" id="PF03099">
    <property type="entry name" value="BPL_LplA_LipB"/>
    <property type="match status" value="1"/>
</dbReference>
<keyword evidence="4" id="KW-0092">Biotin</keyword>
<dbReference type="PROSITE" id="PS51733">
    <property type="entry name" value="BPL_LPL_CATALYTIC"/>
    <property type="match status" value="1"/>
</dbReference>
<dbReference type="EMBL" id="JAUSVK010000001">
    <property type="protein sequence ID" value="MDQ0393817.1"/>
    <property type="molecule type" value="Genomic_DNA"/>
</dbReference>
<evidence type="ECO:0000256" key="4">
    <source>
        <dbReference type="ARBA" id="ARBA00023267"/>
    </source>
</evidence>
<keyword evidence="1 8" id="KW-0436">Ligase</keyword>
<sequence length="256" mass="26692">MKLGTGAQAAGFRHLHLDDVGSTNVEALARGQDRLWVTAGRQSAGKGRRGRAWASPAGNLYASLLLVDPASPQRAADLCFVAALAVSDAIYATAPRAATGLALKWPNDVLVNGAKAAGILIEGAHDGGRFSAVIGCGVNIASHPEGTPYPVTHLAGSDAAVDVVSYFAALSDAFARRLAAWDRGEGFATIRRDWLGRAAGLGRRIVVRLPSGDLDGVFEALDDEGALVLRDDAGRRRPVAAGEVFFPGFVPSGPEW</sequence>
<reference evidence="8 9" key="1">
    <citation type="submission" date="2023-07" db="EMBL/GenBank/DDBJ databases">
        <title>Genomic Encyclopedia of Type Strains, Phase IV (KMG-IV): sequencing the most valuable type-strain genomes for metagenomic binning, comparative biology and taxonomic classification.</title>
        <authorList>
            <person name="Goeker M."/>
        </authorList>
    </citation>
    <scope>NUCLEOTIDE SEQUENCE [LARGE SCALE GENOMIC DNA]</scope>
    <source>
        <strain evidence="8 9">DSM 5896</strain>
    </source>
</reference>
<evidence type="ECO:0000256" key="5">
    <source>
        <dbReference type="ARBA" id="ARBA00024227"/>
    </source>
</evidence>
<dbReference type="NCBIfam" id="TIGR00121">
    <property type="entry name" value="birA_ligase"/>
    <property type="match status" value="1"/>
</dbReference>
<dbReference type="SUPFAM" id="SSF55681">
    <property type="entry name" value="Class II aaRS and biotin synthetases"/>
    <property type="match status" value="1"/>
</dbReference>
<dbReference type="CDD" id="cd16442">
    <property type="entry name" value="BPL"/>
    <property type="match status" value="1"/>
</dbReference>
<evidence type="ECO:0000256" key="1">
    <source>
        <dbReference type="ARBA" id="ARBA00022598"/>
    </source>
</evidence>
<evidence type="ECO:0000313" key="9">
    <source>
        <dbReference type="Proteomes" id="UP001237448"/>
    </source>
</evidence>
<accession>A0ABU0FGT5</accession>
<dbReference type="SUPFAM" id="SSF50037">
    <property type="entry name" value="C-terminal domain of transcriptional repressors"/>
    <property type="match status" value="1"/>
</dbReference>
<feature type="domain" description="BPL/LPL catalytic" evidence="7">
    <location>
        <begin position="1"/>
        <end position="182"/>
    </location>
</feature>
<proteinExistence type="predicted"/>
<evidence type="ECO:0000313" key="8">
    <source>
        <dbReference type="EMBL" id="MDQ0393817.1"/>
    </source>
</evidence>
<evidence type="ECO:0000256" key="3">
    <source>
        <dbReference type="ARBA" id="ARBA00022840"/>
    </source>
</evidence>
<comment type="catalytic activity">
    <reaction evidence="6">
        <text>biotin + L-lysyl-[protein] + ATP = N(6)-biotinyl-L-lysyl-[protein] + AMP + diphosphate + H(+)</text>
        <dbReference type="Rhea" id="RHEA:11756"/>
        <dbReference type="Rhea" id="RHEA-COMP:9752"/>
        <dbReference type="Rhea" id="RHEA-COMP:10505"/>
        <dbReference type="ChEBI" id="CHEBI:15378"/>
        <dbReference type="ChEBI" id="CHEBI:29969"/>
        <dbReference type="ChEBI" id="CHEBI:30616"/>
        <dbReference type="ChEBI" id="CHEBI:33019"/>
        <dbReference type="ChEBI" id="CHEBI:57586"/>
        <dbReference type="ChEBI" id="CHEBI:83144"/>
        <dbReference type="ChEBI" id="CHEBI:456215"/>
        <dbReference type="EC" id="6.3.4.15"/>
    </reaction>
</comment>
<dbReference type="Pfam" id="PF02237">
    <property type="entry name" value="BPL_C"/>
    <property type="match status" value="1"/>
</dbReference>
<dbReference type="PANTHER" id="PTHR12835:SF5">
    <property type="entry name" value="BIOTIN--PROTEIN LIGASE"/>
    <property type="match status" value="1"/>
</dbReference>
<dbReference type="InterPro" id="IPR045864">
    <property type="entry name" value="aa-tRNA-synth_II/BPL/LPL"/>
</dbReference>
<comment type="caution">
    <text evidence="8">The sequence shown here is derived from an EMBL/GenBank/DDBJ whole genome shotgun (WGS) entry which is preliminary data.</text>
</comment>
<evidence type="ECO:0000259" key="7">
    <source>
        <dbReference type="PROSITE" id="PS51733"/>
    </source>
</evidence>
<dbReference type="PANTHER" id="PTHR12835">
    <property type="entry name" value="BIOTIN PROTEIN LIGASE"/>
    <property type="match status" value="1"/>
</dbReference>
<dbReference type="Gene3D" id="2.30.30.100">
    <property type="match status" value="1"/>
</dbReference>
<gene>
    <name evidence="8" type="ORF">J3R73_003609</name>
</gene>
<dbReference type="InterPro" id="IPR003142">
    <property type="entry name" value="BPL_C"/>
</dbReference>
<dbReference type="InterPro" id="IPR008988">
    <property type="entry name" value="Transcriptional_repressor_C"/>
</dbReference>
<dbReference type="InterPro" id="IPR004143">
    <property type="entry name" value="BPL_LPL_catalytic"/>
</dbReference>
<dbReference type="GO" id="GO:0004077">
    <property type="term" value="F:biotin--[biotin carboxyl-carrier protein] ligase activity"/>
    <property type="evidence" value="ECO:0007669"/>
    <property type="project" value="UniProtKB-EC"/>
</dbReference>
<dbReference type="EC" id="6.3.4.15" evidence="5"/>
<dbReference type="InterPro" id="IPR004408">
    <property type="entry name" value="Biotin_CoA_COase_ligase"/>
</dbReference>
<dbReference type="Gene3D" id="3.30.930.10">
    <property type="entry name" value="Bira Bifunctional Protein, Domain 2"/>
    <property type="match status" value="1"/>
</dbReference>
<dbReference type="RefSeq" id="WP_307429733.1">
    <property type="nucleotide sequence ID" value="NZ_JAUSVK010000001.1"/>
</dbReference>
<organism evidence="8 9">
    <name type="scientific">Labrys monachus</name>
    <dbReference type="NCBI Taxonomy" id="217067"/>
    <lineage>
        <taxon>Bacteria</taxon>
        <taxon>Pseudomonadati</taxon>
        <taxon>Pseudomonadota</taxon>
        <taxon>Alphaproteobacteria</taxon>
        <taxon>Hyphomicrobiales</taxon>
        <taxon>Xanthobacteraceae</taxon>
        <taxon>Labrys</taxon>
    </lineage>
</organism>
<keyword evidence="2" id="KW-0547">Nucleotide-binding</keyword>
<keyword evidence="3" id="KW-0067">ATP-binding</keyword>